<dbReference type="GO" id="GO:0006882">
    <property type="term" value="P:intracellular zinc ion homeostasis"/>
    <property type="evidence" value="ECO:0007669"/>
    <property type="project" value="TreeGrafter"/>
</dbReference>
<keyword evidence="4 7" id="KW-0812">Transmembrane</keyword>
<feature type="transmembrane region" description="Helical" evidence="7">
    <location>
        <begin position="153"/>
        <end position="170"/>
    </location>
</feature>
<gene>
    <name evidence="10" type="ORF">HUE87_04905</name>
</gene>
<name>A0A7S7RRB0_9BACT</name>
<dbReference type="GO" id="GO:0015086">
    <property type="term" value="F:cadmium ion transmembrane transporter activity"/>
    <property type="evidence" value="ECO:0007669"/>
    <property type="project" value="TreeGrafter"/>
</dbReference>
<dbReference type="KEGG" id="smas:HUE87_04905"/>
<evidence type="ECO:0000256" key="6">
    <source>
        <dbReference type="ARBA" id="ARBA00023136"/>
    </source>
</evidence>
<feature type="transmembrane region" description="Helical" evidence="7">
    <location>
        <begin position="7"/>
        <end position="25"/>
    </location>
</feature>
<dbReference type="InterPro" id="IPR050291">
    <property type="entry name" value="CDF_Transporter"/>
</dbReference>
<evidence type="ECO:0000256" key="2">
    <source>
        <dbReference type="ARBA" id="ARBA00008114"/>
    </source>
</evidence>
<feature type="domain" description="Cation efflux protein transmembrane" evidence="8">
    <location>
        <begin position="9"/>
        <end position="202"/>
    </location>
</feature>
<dbReference type="InterPro" id="IPR027469">
    <property type="entry name" value="Cation_efflux_TMD_sf"/>
</dbReference>
<dbReference type="GO" id="GO:0015093">
    <property type="term" value="F:ferrous iron transmembrane transporter activity"/>
    <property type="evidence" value="ECO:0007669"/>
    <property type="project" value="TreeGrafter"/>
</dbReference>
<feature type="transmembrane region" description="Helical" evidence="7">
    <location>
        <begin position="114"/>
        <end position="133"/>
    </location>
</feature>
<evidence type="ECO:0000256" key="5">
    <source>
        <dbReference type="ARBA" id="ARBA00022989"/>
    </source>
</evidence>
<evidence type="ECO:0000259" key="8">
    <source>
        <dbReference type="Pfam" id="PF01545"/>
    </source>
</evidence>
<reference evidence="10 11" key="1">
    <citation type="submission" date="2020-05" db="EMBL/GenBank/DDBJ databases">
        <title>Sulfurimonas marisnigri, sp. nov., and Sulfurimonas baltica, sp. nov., manganese oxide reducing chemolithoautotrophs of the class Epsilonproteobacteria isolated from the pelagic redoxclines of the Black and Baltic Seas and emended description of the genus Sulfurimonas.</title>
        <authorList>
            <person name="Henkel J.V."/>
            <person name="Laudan C."/>
            <person name="Werner J."/>
            <person name="Neu T."/>
            <person name="Plewe S."/>
            <person name="Sproer C."/>
            <person name="Bunk B."/>
            <person name="Schulz-Vogt H.N."/>
        </authorList>
    </citation>
    <scope>NUCLEOTIDE SEQUENCE [LARGE SCALE GENOMIC DNA]</scope>
    <source>
        <strain evidence="10 11">SoZ1</strain>
    </source>
</reference>
<dbReference type="SUPFAM" id="SSF160240">
    <property type="entry name" value="Cation efflux protein cytoplasmic domain-like"/>
    <property type="match status" value="1"/>
</dbReference>
<dbReference type="RefSeq" id="WP_194367610.1">
    <property type="nucleotide sequence ID" value="NZ_CP054493.1"/>
</dbReference>
<feature type="domain" description="Cation efflux protein cytoplasmic" evidence="9">
    <location>
        <begin position="208"/>
        <end position="285"/>
    </location>
</feature>
<feature type="transmembrane region" description="Helical" evidence="7">
    <location>
        <begin position="176"/>
        <end position="194"/>
    </location>
</feature>
<dbReference type="Proteomes" id="UP000593836">
    <property type="component" value="Chromosome"/>
</dbReference>
<evidence type="ECO:0000256" key="7">
    <source>
        <dbReference type="SAM" id="Phobius"/>
    </source>
</evidence>
<comment type="subcellular location">
    <subcellularLocation>
        <location evidence="1">Membrane</location>
        <topology evidence="1">Multi-pass membrane protein</topology>
    </subcellularLocation>
</comment>
<sequence length="297" mass="33008">MRLEKKATVISTSVAALLVLMKMTVGVLSGSIAVLASAIDSLLDLTVSLFNYFALHNSEKNPDDNFNFGRSKIEPLAAVIEGTVISLSALFIFYEALVKIAYPREMNFMTESIWVMSASIIITAVLVIFLNYVANKTKNMVIKADALHYKTDIFSNGAVLVALGLISMTGEMLIDPILGIGIAIYMIYSAFPIIKEGILMLLDAALVEEDIQRIKDVLESDVATTDYHYLQTRESGSHIYISVHVVFNVSISLYDAHVVSDRLELKIKELFKDKNVHIIVHMDPYDDSEINDIEDAY</sequence>
<keyword evidence="6 7" id="KW-0472">Membrane</keyword>
<evidence type="ECO:0000256" key="4">
    <source>
        <dbReference type="ARBA" id="ARBA00022692"/>
    </source>
</evidence>
<feature type="transmembrane region" description="Helical" evidence="7">
    <location>
        <begin position="31"/>
        <end position="55"/>
    </location>
</feature>
<dbReference type="EMBL" id="CP054493">
    <property type="protein sequence ID" value="QOY55571.1"/>
    <property type="molecule type" value="Genomic_DNA"/>
</dbReference>
<dbReference type="InterPro" id="IPR058533">
    <property type="entry name" value="Cation_efflux_TM"/>
</dbReference>
<accession>A0A7S7RRB0</accession>
<evidence type="ECO:0000313" key="10">
    <source>
        <dbReference type="EMBL" id="QOY55571.1"/>
    </source>
</evidence>
<evidence type="ECO:0000313" key="11">
    <source>
        <dbReference type="Proteomes" id="UP000593836"/>
    </source>
</evidence>
<keyword evidence="11" id="KW-1185">Reference proteome</keyword>
<dbReference type="SUPFAM" id="SSF161111">
    <property type="entry name" value="Cation efflux protein transmembrane domain-like"/>
    <property type="match status" value="1"/>
</dbReference>
<dbReference type="PANTHER" id="PTHR43840:SF15">
    <property type="entry name" value="MITOCHONDRIAL METAL TRANSPORTER 1-RELATED"/>
    <property type="match status" value="1"/>
</dbReference>
<dbReference type="Gene3D" id="3.30.70.1350">
    <property type="entry name" value="Cation efflux protein, cytoplasmic domain"/>
    <property type="match status" value="1"/>
</dbReference>
<dbReference type="Pfam" id="PF01545">
    <property type="entry name" value="Cation_efflux"/>
    <property type="match status" value="1"/>
</dbReference>
<dbReference type="InterPro" id="IPR036837">
    <property type="entry name" value="Cation_efflux_CTD_sf"/>
</dbReference>
<evidence type="ECO:0000256" key="1">
    <source>
        <dbReference type="ARBA" id="ARBA00004141"/>
    </source>
</evidence>
<keyword evidence="5 7" id="KW-1133">Transmembrane helix</keyword>
<proteinExistence type="inferred from homology"/>
<evidence type="ECO:0000256" key="3">
    <source>
        <dbReference type="ARBA" id="ARBA00022448"/>
    </source>
</evidence>
<comment type="similarity">
    <text evidence="2">Belongs to the cation diffusion facilitator (CDF) transporter (TC 2.A.4) family.</text>
</comment>
<organism evidence="10 11">
    <name type="scientific">Candidatus Sulfurimonas marisnigri</name>
    <dbReference type="NCBI Taxonomy" id="2740405"/>
    <lineage>
        <taxon>Bacteria</taxon>
        <taxon>Pseudomonadati</taxon>
        <taxon>Campylobacterota</taxon>
        <taxon>Epsilonproteobacteria</taxon>
        <taxon>Campylobacterales</taxon>
        <taxon>Sulfurimonadaceae</taxon>
        <taxon>Sulfurimonas</taxon>
    </lineage>
</organism>
<protein>
    <submittedName>
        <fullName evidence="10">Cation transporter</fullName>
    </submittedName>
</protein>
<dbReference type="Gene3D" id="1.20.1510.10">
    <property type="entry name" value="Cation efflux protein transmembrane domain"/>
    <property type="match status" value="1"/>
</dbReference>
<dbReference type="Pfam" id="PF16916">
    <property type="entry name" value="ZT_dimer"/>
    <property type="match status" value="1"/>
</dbReference>
<dbReference type="PANTHER" id="PTHR43840">
    <property type="entry name" value="MITOCHONDRIAL METAL TRANSPORTER 1-RELATED"/>
    <property type="match status" value="1"/>
</dbReference>
<feature type="transmembrane region" description="Helical" evidence="7">
    <location>
        <begin position="76"/>
        <end position="94"/>
    </location>
</feature>
<keyword evidence="3" id="KW-0813">Transport</keyword>
<evidence type="ECO:0000259" key="9">
    <source>
        <dbReference type="Pfam" id="PF16916"/>
    </source>
</evidence>
<dbReference type="NCBIfam" id="TIGR01297">
    <property type="entry name" value="CDF"/>
    <property type="match status" value="1"/>
</dbReference>
<dbReference type="GO" id="GO:0005886">
    <property type="term" value="C:plasma membrane"/>
    <property type="evidence" value="ECO:0007669"/>
    <property type="project" value="TreeGrafter"/>
</dbReference>
<dbReference type="AlphaFoldDB" id="A0A7S7RRB0"/>
<dbReference type="InterPro" id="IPR027470">
    <property type="entry name" value="Cation_efflux_CTD"/>
</dbReference>
<dbReference type="GO" id="GO:0015341">
    <property type="term" value="F:zinc efflux antiporter activity"/>
    <property type="evidence" value="ECO:0007669"/>
    <property type="project" value="TreeGrafter"/>
</dbReference>
<dbReference type="InterPro" id="IPR002524">
    <property type="entry name" value="Cation_efflux"/>
</dbReference>